<dbReference type="PANTHER" id="PTHR10039:SF17">
    <property type="entry name" value="FUNGAL STAND N-TERMINAL GOODBYE DOMAIN-CONTAINING PROTEIN-RELATED"/>
    <property type="match status" value="1"/>
</dbReference>
<dbReference type="InParanoid" id="K5WR46"/>
<dbReference type="GeneID" id="18827155"/>
<evidence type="ECO:0000256" key="1">
    <source>
        <dbReference type="ARBA" id="ARBA00022737"/>
    </source>
</evidence>
<dbReference type="EMBL" id="JH971394">
    <property type="protein sequence ID" value="EKM77851.1"/>
    <property type="molecule type" value="Genomic_DNA"/>
</dbReference>
<gene>
    <name evidence="4" type="ORF">AGABI1DRAFT_130124</name>
</gene>
<evidence type="ECO:0000259" key="3">
    <source>
        <dbReference type="Pfam" id="PF24883"/>
    </source>
</evidence>
<organism evidence="4 5">
    <name type="scientific">Agaricus bisporus var. burnettii (strain JB137-S8 / ATCC MYA-4627 / FGSC 10392)</name>
    <name type="common">White button mushroom</name>
    <dbReference type="NCBI Taxonomy" id="597362"/>
    <lineage>
        <taxon>Eukaryota</taxon>
        <taxon>Fungi</taxon>
        <taxon>Dikarya</taxon>
        <taxon>Basidiomycota</taxon>
        <taxon>Agaricomycotina</taxon>
        <taxon>Agaricomycetes</taxon>
        <taxon>Agaricomycetidae</taxon>
        <taxon>Agaricales</taxon>
        <taxon>Agaricineae</taxon>
        <taxon>Agaricaceae</taxon>
        <taxon>Agaricus</taxon>
    </lineage>
</organism>
<dbReference type="OMA" id="HEREGMW"/>
<reference evidence="5" key="1">
    <citation type="journal article" date="2012" name="Proc. Natl. Acad. Sci. U.S.A.">
        <title>Genome sequence of the button mushroom Agaricus bisporus reveals mechanisms governing adaptation to a humic-rich ecological niche.</title>
        <authorList>
            <person name="Morin E."/>
            <person name="Kohler A."/>
            <person name="Baker A.R."/>
            <person name="Foulongne-Oriol M."/>
            <person name="Lombard V."/>
            <person name="Nagy L.G."/>
            <person name="Ohm R.A."/>
            <person name="Patyshakuliyeva A."/>
            <person name="Brun A."/>
            <person name="Aerts A.L."/>
            <person name="Bailey A.M."/>
            <person name="Billette C."/>
            <person name="Coutinho P.M."/>
            <person name="Deakin G."/>
            <person name="Doddapaneni H."/>
            <person name="Floudas D."/>
            <person name="Grimwood J."/>
            <person name="Hilden K."/>
            <person name="Kuees U."/>
            <person name="LaButti K.M."/>
            <person name="Lapidus A."/>
            <person name="Lindquist E.A."/>
            <person name="Lucas S.M."/>
            <person name="Murat C."/>
            <person name="Riley R.W."/>
            <person name="Salamov A.A."/>
            <person name="Schmutz J."/>
            <person name="Subramanian V."/>
            <person name="Woesten H.A.B."/>
            <person name="Xu J."/>
            <person name="Eastwood D.C."/>
            <person name="Foster G.D."/>
            <person name="Sonnenberg A.S."/>
            <person name="Cullen D."/>
            <person name="de Vries R.P."/>
            <person name="Lundell T."/>
            <person name="Hibbett D.S."/>
            <person name="Henrissat B."/>
            <person name="Burton K.S."/>
            <person name="Kerrigan R.W."/>
            <person name="Challen M.P."/>
            <person name="Grigoriev I.V."/>
            <person name="Martin F."/>
        </authorList>
    </citation>
    <scope>NUCLEOTIDE SEQUENCE [LARGE SCALE GENOMIC DNA]</scope>
    <source>
        <strain evidence="5">JB137-S8 / ATCC MYA-4627 / FGSC 10392</strain>
    </source>
</reference>
<evidence type="ECO:0000313" key="4">
    <source>
        <dbReference type="EMBL" id="EKM77851.1"/>
    </source>
</evidence>
<dbReference type="HOGENOM" id="CLU_000288_6_15_1"/>
<sequence length="837" mass="94691">MPAFSFHRPRFLRSRRSWPSSRLGIPGRDMNVTPTGASHPSVPRNHIIDHQNSTDRLVADYSNAQPSQVLQPVTSSGFVPPNAIRMPEAPGPAVPEPNLLASSSNHNLIPRQHSDHYSPLPQHQNPAMFNQAQNFTVMGGSFFAGNVTHNDLSSNQFMEKLLEKTIPGAEFDSSARDPPPRCHPGTRLAILDRCLYFIHNCDGMRKMRWVVGAAGVGKSALLQSVVESPKLAASCHASVFFSINGRDDGSEAVVTISYQLAVKSELYRRLIEMEISRDPSLLRSSMAKQFLKFIVEPFLHNPQLNSAGRALIVIDGLDECKNPRTQLELLRLISDLCIEHPSSPLVWLIASRPETHITSFFSRVNVAPAYEKEEIAVDSDEACADVERYLRDKLTEIKKASDSVDPRWPEERDLWKLANAAGGLFAYADTAVRYIDDASVGSPASQLSDVLNVIDDHPTTDVPQEDHPMALLDALYARILSNVPSKVTMNTRKILLALTFDWAGVGPHNFVLLCNWLGMTPDEAYAALNHLRSVLYVPRRDEAYEENLELFHKSFMDYISDFRRSGFSHDIQHDGLQLMAQCAFRVLNEAPDGIDFGDVNFIFSYGTLRRGPGTGGNISVTWPDDEGIGRDDNEMRLGMYRLSIRVVAKGMKRGDPTFQNASCILILSTLFEEYNGLYLPLNLLRNLAFDDSRRQEFMAHGILKQMPVKAVDVSTLKDNKVKLQFRRPATIATNLSDPWYPSCSHKREDKWEEGDDQNWLTFFWLHQCTLCQERLERQLEDWKTRLPDHVVPNFFTSTGYCCVEFRFVDPDDGISEWTYWLRMKLPAEKRKMYRSDV</sequence>
<dbReference type="RefSeq" id="XP_007331676.1">
    <property type="nucleotide sequence ID" value="XM_007331614.1"/>
</dbReference>
<protein>
    <recommendedName>
        <fullName evidence="3">Nephrocystin 3-like N-terminal domain-containing protein</fullName>
    </recommendedName>
</protein>
<dbReference type="Pfam" id="PF24883">
    <property type="entry name" value="NPHP3_N"/>
    <property type="match status" value="1"/>
</dbReference>
<dbReference type="OrthoDB" id="194358at2759"/>
<keyword evidence="5" id="KW-1185">Reference proteome</keyword>
<keyword evidence="1" id="KW-0677">Repeat</keyword>
<name>K5WR46_AGABU</name>
<dbReference type="PANTHER" id="PTHR10039">
    <property type="entry name" value="AMELOGENIN"/>
    <property type="match status" value="1"/>
</dbReference>
<feature type="region of interest" description="Disordered" evidence="2">
    <location>
        <begin position="18"/>
        <end position="44"/>
    </location>
</feature>
<dbReference type="InterPro" id="IPR027417">
    <property type="entry name" value="P-loop_NTPase"/>
</dbReference>
<accession>K5WR46</accession>
<dbReference type="InterPro" id="IPR056884">
    <property type="entry name" value="NPHP3-like_N"/>
</dbReference>
<evidence type="ECO:0000256" key="2">
    <source>
        <dbReference type="SAM" id="MobiDB-lite"/>
    </source>
</evidence>
<evidence type="ECO:0000313" key="5">
    <source>
        <dbReference type="Proteomes" id="UP000008493"/>
    </source>
</evidence>
<dbReference type="AlphaFoldDB" id="K5WR46"/>
<feature type="domain" description="Nephrocystin 3-like N-terminal" evidence="3">
    <location>
        <begin position="205"/>
        <end position="352"/>
    </location>
</feature>
<dbReference type="Gene3D" id="3.40.50.300">
    <property type="entry name" value="P-loop containing nucleotide triphosphate hydrolases"/>
    <property type="match status" value="1"/>
</dbReference>
<proteinExistence type="predicted"/>
<dbReference type="SUPFAM" id="SSF52540">
    <property type="entry name" value="P-loop containing nucleoside triphosphate hydrolases"/>
    <property type="match status" value="1"/>
</dbReference>
<dbReference type="Proteomes" id="UP000008493">
    <property type="component" value="Unassembled WGS sequence"/>
</dbReference>
<dbReference type="KEGG" id="abp:AGABI1DRAFT130124"/>